<evidence type="ECO:0000259" key="2">
    <source>
        <dbReference type="PROSITE" id="PS51371"/>
    </source>
</evidence>
<reference evidence="3 4" key="1">
    <citation type="journal article" date="2019" name="Nat. Med.">
        <title>A library of human gut bacterial isolates paired with longitudinal multiomics data enables mechanistic microbiome research.</title>
        <authorList>
            <person name="Poyet M."/>
            <person name="Groussin M."/>
            <person name="Gibbons S.M."/>
            <person name="Avila-Pacheco J."/>
            <person name="Jiang X."/>
            <person name="Kearney S.M."/>
            <person name="Perrotta A.R."/>
            <person name="Berdy B."/>
            <person name="Zhao S."/>
            <person name="Lieberman T.D."/>
            <person name="Swanson P.K."/>
            <person name="Smith M."/>
            <person name="Roesemann S."/>
            <person name="Alexander J.E."/>
            <person name="Rich S.A."/>
            <person name="Livny J."/>
            <person name="Vlamakis H."/>
            <person name="Clish C."/>
            <person name="Bullock K."/>
            <person name="Deik A."/>
            <person name="Scott J."/>
            <person name="Pierce K.A."/>
            <person name="Xavier R.J."/>
            <person name="Alm E.J."/>
        </authorList>
    </citation>
    <scope>NUCLEOTIDE SEQUENCE [LARGE SCALE GENOMIC DNA]</scope>
    <source>
        <strain evidence="3 4">BIOML-A2</strain>
    </source>
</reference>
<name>A0A6I3RZ69_9BURK</name>
<protein>
    <submittedName>
        <fullName evidence="3">CBS domain-containing protein</fullName>
    </submittedName>
</protein>
<sequence length="151" mass="16460">MRARSIKIIDLSVHTVATIPLGTSVLDCSKAMRALHVGSLVVINDDRQPVGMITDRDICIEVVALEKDPKGLKVEDVMSAPVCTASADETVVDALARMREQGIRRLPVVDKDDKLCGIVTANNIVEEISEQLDSIVRAIKSSKTREQSVRP</sequence>
<accession>A0A6I3RZ69</accession>
<dbReference type="PANTHER" id="PTHR43080:SF2">
    <property type="entry name" value="CBS DOMAIN-CONTAINING PROTEIN"/>
    <property type="match status" value="1"/>
</dbReference>
<keyword evidence="1" id="KW-0129">CBS domain</keyword>
<gene>
    <name evidence="3" type="ORF">GMD42_02825</name>
</gene>
<dbReference type="InterPro" id="IPR046342">
    <property type="entry name" value="CBS_dom_sf"/>
</dbReference>
<dbReference type="InterPro" id="IPR000644">
    <property type="entry name" value="CBS_dom"/>
</dbReference>
<evidence type="ECO:0000313" key="3">
    <source>
        <dbReference type="EMBL" id="MTU42573.1"/>
    </source>
</evidence>
<dbReference type="PANTHER" id="PTHR43080">
    <property type="entry name" value="CBS DOMAIN-CONTAINING PROTEIN CBSX3, MITOCHONDRIAL"/>
    <property type="match status" value="1"/>
</dbReference>
<feature type="domain" description="CBS" evidence="2">
    <location>
        <begin position="78"/>
        <end position="134"/>
    </location>
</feature>
<organism evidence="3 4">
    <name type="scientific">Parasutterella excrementihominis</name>
    <dbReference type="NCBI Taxonomy" id="487175"/>
    <lineage>
        <taxon>Bacteria</taxon>
        <taxon>Pseudomonadati</taxon>
        <taxon>Pseudomonadota</taxon>
        <taxon>Betaproteobacteria</taxon>
        <taxon>Burkholderiales</taxon>
        <taxon>Sutterellaceae</taxon>
        <taxon>Parasutterella</taxon>
    </lineage>
</organism>
<dbReference type="Gene3D" id="3.10.580.10">
    <property type="entry name" value="CBS-domain"/>
    <property type="match status" value="1"/>
</dbReference>
<dbReference type="GeneID" id="43347839"/>
<dbReference type="RefSeq" id="WP_008810240.1">
    <property type="nucleotide sequence ID" value="NZ_CAJUON010000002.1"/>
</dbReference>
<dbReference type="SMART" id="SM00116">
    <property type="entry name" value="CBS"/>
    <property type="match status" value="2"/>
</dbReference>
<dbReference type="InterPro" id="IPR051257">
    <property type="entry name" value="Diverse_CBS-Domain"/>
</dbReference>
<dbReference type="PROSITE" id="PS51371">
    <property type="entry name" value="CBS"/>
    <property type="match status" value="2"/>
</dbReference>
<dbReference type="EMBL" id="WNCL01000005">
    <property type="protein sequence ID" value="MTU42573.1"/>
    <property type="molecule type" value="Genomic_DNA"/>
</dbReference>
<feature type="domain" description="CBS" evidence="2">
    <location>
        <begin position="12"/>
        <end position="69"/>
    </location>
</feature>
<evidence type="ECO:0000313" key="4">
    <source>
        <dbReference type="Proteomes" id="UP000462362"/>
    </source>
</evidence>
<evidence type="ECO:0000256" key="1">
    <source>
        <dbReference type="ARBA" id="ARBA00023122"/>
    </source>
</evidence>
<dbReference type="Pfam" id="PF00571">
    <property type="entry name" value="CBS"/>
    <property type="match status" value="2"/>
</dbReference>
<proteinExistence type="predicted"/>
<dbReference type="CDD" id="cd17775">
    <property type="entry name" value="CBS_pair_bact_arch"/>
    <property type="match status" value="1"/>
</dbReference>
<dbReference type="Proteomes" id="UP000462362">
    <property type="component" value="Unassembled WGS sequence"/>
</dbReference>
<comment type="caution">
    <text evidence="3">The sequence shown here is derived from an EMBL/GenBank/DDBJ whole genome shotgun (WGS) entry which is preliminary data.</text>
</comment>
<dbReference type="SUPFAM" id="SSF54631">
    <property type="entry name" value="CBS-domain pair"/>
    <property type="match status" value="1"/>
</dbReference>
<dbReference type="AlphaFoldDB" id="A0A6I3RZ69"/>